<accession>A0A1F5EVB4</accession>
<evidence type="ECO:0000259" key="1">
    <source>
        <dbReference type="Pfam" id="PF13439"/>
    </source>
</evidence>
<dbReference type="SUPFAM" id="SSF53756">
    <property type="entry name" value="UDP-Glycosyltransferase/glycogen phosphorylase"/>
    <property type="match status" value="1"/>
</dbReference>
<dbReference type="CDD" id="cd03801">
    <property type="entry name" value="GT4_PimA-like"/>
    <property type="match status" value="1"/>
</dbReference>
<feature type="domain" description="Glycosyltransferase subfamily 4-like N-terminal" evidence="1">
    <location>
        <begin position="17"/>
        <end position="209"/>
    </location>
</feature>
<dbReference type="PANTHER" id="PTHR45947">
    <property type="entry name" value="SULFOQUINOVOSYL TRANSFERASE SQD2"/>
    <property type="match status" value="1"/>
</dbReference>
<gene>
    <name evidence="2" type="ORF">A3D09_00150</name>
</gene>
<name>A0A1F5EVB4_9BACT</name>
<organism evidence="2 3">
    <name type="scientific">Candidatus Collierbacteria bacterium RIFCSPHIGHO2_02_FULL_49_10</name>
    <dbReference type="NCBI Taxonomy" id="1817723"/>
    <lineage>
        <taxon>Bacteria</taxon>
        <taxon>Candidatus Collieribacteriota</taxon>
    </lineage>
</organism>
<evidence type="ECO:0000313" key="2">
    <source>
        <dbReference type="EMBL" id="OGD71327.1"/>
    </source>
</evidence>
<dbReference type="PANTHER" id="PTHR45947:SF3">
    <property type="entry name" value="SULFOQUINOVOSYL TRANSFERASE SQD2"/>
    <property type="match status" value="1"/>
</dbReference>
<dbReference type="InterPro" id="IPR050194">
    <property type="entry name" value="Glycosyltransferase_grp1"/>
</dbReference>
<comment type="caution">
    <text evidence="2">The sequence shown here is derived from an EMBL/GenBank/DDBJ whole genome shotgun (WGS) entry which is preliminary data.</text>
</comment>
<dbReference type="Proteomes" id="UP000177390">
    <property type="component" value="Unassembled WGS sequence"/>
</dbReference>
<dbReference type="AlphaFoldDB" id="A0A1F5EVB4"/>
<dbReference type="GO" id="GO:0016758">
    <property type="term" value="F:hexosyltransferase activity"/>
    <property type="evidence" value="ECO:0007669"/>
    <property type="project" value="TreeGrafter"/>
</dbReference>
<dbReference type="Pfam" id="PF13692">
    <property type="entry name" value="Glyco_trans_1_4"/>
    <property type="match status" value="1"/>
</dbReference>
<protein>
    <recommendedName>
        <fullName evidence="1">Glycosyltransferase subfamily 4-like N-terminal domain-containing protein</fullName>
    </recommendedName>
</protein>
<reference evidence="2 3" key="1">
    <citation type="journal article" date="2016" name="Nat. Commun.">
        <title>Thousands of microbial genomes shed light on interconnected biogeochemical processes in an aquifer system.</title>
        <authorList>
            <person name="Anantharaman K."/>
            <person name="Brown C.T."/>
            <person name="Hug L.A."/>
            <person name="Sharon I."/>
            <person name="Castelle C.J."/>
            <person name="Probst A.J."/>
            <person name="Thomas B.C."/>
            <person name="Singh A."/>
            <person name="Wilkins M.J."/>
            <person name="Karaoz U."/>
            <person name="Brodie E.L."/>
            <person name="Williams K.H."/>
            <person name="Hubbard S.S."/>
            <person name="Banfield J.F."/>
        </authorList>
    </citation>
    <scope>NUCLEOTIDE SEQUENCE [LARGE SCALE GENOMIC DNA]</scope>
</reference>
<evidence type="ECO:0000313" key="3">
    <source>
        <dbReference type="Proteomes" id="UP000177390"/>
    </source>
</evidence>
<dbReference type="EMBL" id="MFAH01000029">
    <property type="protein sequence ID" value="OGD71327.1"/>
    <property type="molecule type" value="Genomic_DNA"/>
</dbReference>
<dbReference type="Gene3D" id="3.40.50.2000">
    <property type="entry name" value="Glycogen Phosphorylase B"/>
    <property type="match status" value="2"/>
</dbReference>
<dbReference type="Pfam" id="PF13439">
    <property type="entry name" value="Glyco_transf_4"/>
    <property type="match status" value="1"/>
</dbReference>
<dbReference type="InterPro" id="IPR028098">
    <property type="entry name" value="Glyco_trans_4-like_N"/>
</dbReference>
<proteinExistence type="predicted"/>
<sequence length="403" mass="45725">MKILMFTPYLPYPDSSGGQIRTQNLLKHLRKKHDITLFSLIKYPKEEQYIPILEKNFCKKVRVFYRPEKPWMIQSILRTGFSSSPFLVVRNFSQQAKKAVEEELKTGDYDLIHAETFYSMPHIPKTNLPVVLVDQTIEYKVYDHYVRNTAPFFIRPLLFIDVAKLKYWERYYWREADKVIAVSQKDKDEMLGVEPSLDVDIVGNGVNLDLFQKKTSWSSKSPVVMFMGNFNWLQNTEAAELLIDKIFPIIKEAVSGAKLHIVGQHQPESLGRRASADIIISNLAEDDIDSIVKANYEASVSASPLRGPGGTRLKVLAAMASKLPIVSTGVGVTGLGVQSGREVIIADDHKVMAKAIIDLLKNPSHSEKLAKEAYNFVLENYDYAKIAEKLSQIYLSLDGKKHE</sequence>